<evidence type="ECO:0000313" key="1">
    <source>
        <dbReference type="EMBL" id="HJA98000.1"/>
    </source>
</evidence>
<sequence length="486" mass="55498">MALESDEQIKVSYVPFDYISVSNKQVEELHLSKASDVFQEEADSRRYTVTYEQCIGSDGQVENITYKLPVLYAVWPCDKPFPGDLDYEILYEVFLPRSAATQKSACGLSADALDAMERVVAANSVVVGPPIEPVIATGYPSGIVSCYDSYLGDYVPMTNLKIRFQFGSNIYEVFTDGLGRFSLDQPFFYLGAVSFVFQDKWRIVYENSTTIITEKLGTYVSLAGKDLGEMNIMIDPSSAPDPRYDIHRAIAFYYNGVTSYYIDSNNSVIHYHNIPAYVSSDGVRIEAHEGDEGNINGRFVYNILNKYHIEIKNKNRSESARLMGTVWHELGHYSQFGLLNGYSKFNSRDKLLKESWASYAGWEMGTSYYSRVNGFRVINSDNDITGQARQNWHLSIDSNMVPYSPLFVDLRDNFDQSSIYTEPETPNVLPSDRIRGLSYDIINRLAKDGGNWTAFKNILREYVPAHYTERELDDFLFYWDIYYESN</sequence>
<dbReference type="Proteomes" id="UP000824259">
    <property type="component" value="Unassembled WGS sequence"/>
</dbReference>
<reference evidence="1" key="1">
    <citation type="journal article" date="2021" name="PeerJ">
        <title>Extensive microbial diversity within the chicken gut microbiome revealed by metagenomics and culture.</title>
        <authorList>
            <person name="Gilroy R."/>
            <person name="Ravi A."/>
            <person name="Getino M."/>
            <person name="Pursley I."/>
            <person name="Horton D.L."/>
            <person name="Alikhan N.F."/>
            <person name="Baker D."/>
            <person name="Gharbi K."/>
            <person name="Hall N."/>
            <person name="Watson M."/>
            <person name="Adriaenssens E.M."/>
            <person name="Foster-Nyarko E."/>
            <person name="Jarju S."/>
            <person name="Secka A."/>
            <person name="Antonio M."/>
            <person name="Oren A."/>
            <person name="Chaudhuri R.R."/>
            <person name="La Ragione R."/>
            <person name="Hildebrand F."/>
            <person name="Pallen M.J."/>
        </authorList>
    </citation>
    <scope>NUCLEOTIDE SEQUENCE</scope>
    <source>
        <strain evidence="1">CHK169-11906</strain>
    </source>
</reference>
<accession>A0A9D2IB57</accession>
<proteinExistence type="predicted"/>
<dbReference type="AlphaFoldDB" id="A0A9D2IB57"/>
<gene>
    <name evidence="1" type="ORF">H9779_00125</name>
</gene>
<reference evidence="1" key="2">
    <citation type="submission" date="2021-04" db="EMBL/GenBank/DDBJ databases">
        <authorList>
            <person name="Gilroy R."/>
        </authorList>
    </citation>
    <scope>NUCLEOTIDE SEQUENCE</scope>
    <source>
        <strain evidence="1">CHK169-11906</strain>
    </source>
</reference>
<protein>
    <recommendedName>
        <fullName evidence="3">Peptidase M60 domain-containing protein</fullName>
    </recommendedName>
</protein>
<dbReference type="EMBL" id="DWYR01000001">
    <property type="protein sequence ID" value="HJA98000.1"/>
    <property type="molecule type" value="Genomic_DNA"/>
</dbReference>
<name>A0A9D2IB57_9BACT</name>
<organism evidence="1 2">
    <name type="scientific">Candidatus Alistipes avicola</name>
    <dbReference type="NCBI Taxonomy" id="2838432"/>
    <lineage>
        <taxon>Bacteria</taxon>
        <taxon>Pseudomonadati</taxon>
        <taxon>Bacteroidota</taxon>
        <taxon>Bacteroidia</taxon>
        <taxon>Bacteroidales</taxon>
        <taxon>Rikenellaceae</taxon>
        <taxon>Alistipes</taxon>
    </lineage>
</organism>
<evidence type="ECO:0008006" key="3">
    <source>
        <dbReference type="Google" id="ProtNLM"/>
    </source>
</evidence>
<evidence type="ECO:0000313" key="2">
    <source>
        <dbReference type="Proteomes" id="UP000824259"/>
    </source>
</evidence>
<comment type="caution">
    <text evidence="1">The sequence shown here is derived from an EMBL/GenBank/DDBJ whole genome shotgun (WGS) entry which is preliminary data.</text>
</comment>